<dbReference type="KEGG" id="phy:AJ81_10560"/>
<dbReference type="AlphaFoldDB" id="A0A0X1KTM9"/>
<evidence type="ECO:0000313" key="4">
    <source>
        <dbReference type="Proteomes" id="UP000077469"/>
    </source>
</evidence>
<dbReference type="OrthoDB" id="9814553at2"/>
<reference evidence="3 4" key="1">
    <citation type="submission" date="2014-01" db="EMBL/GenBank/DDBJ databases">
        <title>Genome sequencing of Thermotog hypogea.</title>
        <authorList>
            <person name="Zhang X."/>
            <person name="Alvare G."/>
            <person name="Fristensky B."/>
            <person name="Chen L."/>
            <person name="Suen T."/>
            <person name="Chen Q."/>
            <person name="Ma K."/>
        </authorList>
    </citation>
    <scope>NUCLEOTIDE SEQUENCE [LARGE SCALE GENOMIC DNA]</scope>
    <source>
        <strain evidence="3 4">DSM 11164</strain>
    </source>
</reference>
<dbReference type="InterPro" id="IPR001387">
    <property type="entry name" value="Cro/C1-type_HTH"/>
</dbReference>
<dbReference type="Pfam" id="PF01381">
    <property type="entry name" value="HTH_3"/>
    <property type="match status" value="1"/>
</dbReference>
<dbReference type="GO" id="GO:0003700">
    <property type="term" value="F:DNA-binding transcription factor activity"/>
    <property type="evidence" value="ECO:0007669"/>
    <property type="project" value="TreeGrafter"/>
</dbReference>
<dbReference type="InterPro" id="IPR014710">
    <property type="entry name" value="RmlC-like_jellyroll"/>
</dbReference>
<dbReference type="EMBL" id="CP007141">
    <property type="protein sequence ID" value="AJC74546.1"/>
    <property type="molecule type" value="Genomic_DNA"/>
</dbReference>
<keyword evidence="4" id="KW-1185">Reference proteome</keyword>
<proteinExistence type="predicted"/>
<evidence type="ECO:0000256" key="1">
    <source>
        <dbReference type="ARBA" id="ARBA00023125"/>
    </source>
</evidence>
<dbReference type="PATRIC" id="fig|1123384.7.peg.2118"/>
<dbReference type="GO" id="GO:0003677">
    <property type="term" value="F:DNA binding"/>
    <property type="evidence" value="ECO:0007669"/>
    <property type="project" value="UniProtKB-KW"/>
</dbReference>
<dbReference type="SUPFAM" id="SSF51182">
    <property type="entry name" value="RmlC-like cupins"/>
    <property type="match status" value="1"/>
</dbReference>
<dbReference type="PANTHER" id="PTHR46797:SF2">
    <property type="entry name" value="TRANSCRIPTIONAL REGULATOR"/>
    <property type="match status" value="1"/>
</dbReference>
<dbReference type="Proteomes" id="UP000077469">
    <property type="component" value="Chromosome"/>
</dbReference>
<evidence type="ECO:0000259" key="2">
    <source>
        <dbReference type="PROSITE" id="PS50943"/>
    </source>
</evidence>
<dbReference type="InterPro" id="IPR050807">
    <property type="entry name" value="TransReg_Diox_bact_type"/>
</dbReference>
<dbReference type="CDD" id="cd02209">
    <property type="entry name" value="cupin_XRE_C"/>
    <property type="match status" value="1"/>
</dbReference>
<dbReference type="InterPro" id="IPR010982">
    <property type="entry name" value="Lambda_DNA-bd_dom_sf"/>
</dbReference>
<dbReference type="RefSeq" id="WP_031502793.1">
    <property type="nucleotide sequence ID" value="NC_022795.1"/>
</dbReference>
<organism evidence="3 4">
    <name type="scientific">Pseudothermotoga hypogea DSM 11164 = NBRC 106472</name>
    <dbReference type="NCBI Taxonomy" id="1123384"/>
    <lineage>
        <taxon>Bacteria</taxon>
        <taxon>Thermotogati</taxon>
        <taxon>Thermotogota</taxon>
        <taxon>Thermotogae</taxon>
        <taxon>Thermotogales</taxon>
        <taxon>Thermotogaceae</taxon>
        <taxon>Pseudothermotoga</taxon>
    </lineage>
</organism>
<dbReference type="PANTHER" id="PTHR46797">
    <property type="entry name" value="HTH-TYPE TRANSCRIPTIONAL REGULATOR"/>
    <property type="match status" value="1"/>
</dbReference>
<dbReference type="GO" id="GO:0005829">
    <property type="term" value="C:cytosol"/>
    <property type="evidence" value="ECO:0007669"/>
    <property type="project" value="TreeGrafter"/>
</dbReference>
<dbReference type="InterPro" id="IPR013096">
    <property type="entry name" value="Cupin_2"/>
</dbReference>
<gene>
    <name evidence="3" type="ORF">AJ81_10560</name>
</gene>
<accession>A0A0X1KTM9</accession>
<dbReference type="Gene3D" id="2.60.120.10">
    <property type="entry name" value="Jelly Rolls"/>
    <property type="match status" value="1"/>
</dbReference>
<evidence type="ECO:0000313" key="3">
    <source>
        <dbReference type="EMBL" id="AJC74546.1"/>
    </source>
</evidence>
<dbReference type="InterPro" id="IPR011051">
    <property type="entry name" value="RmlC_Cupin_sf"/>
</dbReference>
<dbReference type="SUPFAM" id="SSF47413">
    <property type="entry name" value="lambda repressor-like DNA-binding domains"/>
    <property type="match status" value="1"/>
</dbReference>
<protein>
    <submittedName>
        <fullName evidence="3">XRE family transcriptional regulator</fullName>
    </submittedName>
</protein>
<dbReference type="SMART" id="SM00530">
    <property type="entry name" value="HTH_XRE"/>
    <property type="match status" value="1"/>
</dbReference>
<dbReference type="Pfam" id="PF07883">
    <property type="entry name" value="Cupin_2"/>
    <property type="match status" value="1"/>
</dbReference>
<dbReference type="CDD" id="cd00093">
    <property type="entry name" value="HTH_XRE"/>
    <property type="match status" value="1"/>
</dbReference>
<sequence length="177" mass="20501">MNVGDKIRRLRMSRGLTQEELAMRTDLSRSFISQLESNKTSLSLDTLEKILRALGTDLKAFFSDQEEEKIVFKKEDRIPLYDQPDGVSSFLLMSDVETKKIDPTLVVLAPGAQTEEESYHEGDEFGYVLQGKVDLWLDDVRYRLSQGDCFYYRADKKHMLKNPSKKREAVVLWIEID</sequence>
<feature type="domain" description="HTH cro/C1-type" evidence="2">
    <location>
        <begin position="7"/>
        <end position="61"/>
    </location>
</feature>
<keyword evidence="1" id="KW-0238">DNA-binding</keyword>
<dbReference type="Gene3D" id="1.10.260.40">
    <property type="entry name" value="lambda repressor-like DNA-binding domains"/>
    <property type="match status" value="1"/>
</dbReference>
<dbReference type="STRING" id="1123384.AJ81_10560"/>
<dbReference type="PaxDb" id="1123384-AJ81_10560"/>
<name>A0A0X1KTM9_9THEM</name>
<dbReference type="PROSITE" id="PS50943">
    <property type="entry name" value="HTH_CROC1"/>
    <property type="match status" value="1"/>
</dbReference>